<feature type="signal peptide" evidence="3">
    <location>
        <begin position="1"/>
        <end position="17"/>
    </location>
</feature>
<evidence type="ECO:0000256" key="3">
    <source>
        <dbReference type="SAM" id="SignalP"/>
    </source>
</evidence>
<dbReference type="Gene3D" id="2.40.40.10">
    <property type="entry name" value="RlpA-like domain"/>
    <property type="match status" value="1"/>
</dbReference>
<dbReference type="Proteomes" id="UP000241587">
    <property type="component" value="Unassembled WGS sequence"/>
</dbReference>
<evidence type="ECO:0000313" key="4">
    <source>
        <dbReference type="EMBL" id="PTD03305.1"/>
    </source>
</evidence>
<evidence type="ECO:0000256" key="2">
    <source>
        <dbReference type="SAM" id="MobiDB-lite"/>
    </source>
</evidence>
<feature type="compositionally biased region" description="Low complexity" evidence="2">
    <location>
        <begin position="116"/>
        <end position="152"/>
    </location>
</feature>
<keyword evidence="1 3" id="KW-0732">Signal</keyword>
<dbReference type="EMBL" id="PVEM01000016">
    <property type="protein sequence ID" value="PTD03305.1"/>
    <property type="molecule type" value="Genomic_DNA"/>
</dbReference>
<feature type="compositionally biased region" description="Low complexity" evidence="2">
    <location>
        <begin position="186"/>
        <end position="196"/>
    </location>
</feature>
<keyword evidence="6" id="KW-1185">Reference proteome</keyword>
<evidence type="ECO:0000313" key="5">
    <source>
        <dbReference type="EMBL" id="QPC68791.1"/>
    </source>
</evidence>
<organism evidence="4 6">
    <name type="scientific">Fusarium culmorum</name>
    <dbReference type="NCBI Taxonomy" id="5516"/>
    <lineage>
        <taxon>Eukaryota</taxon>
        <taxon>Fungi</taxon>
        <taxon>Dikarya</taxon>
        <taxon>Ascomycota</taxon>
        <taxon>Pezizomycotina</taxon>
        <taxon>Sordariomycetes</taxon>
        <taxon>Hypocreomycetidae</taxon>
        <taxon>Hypocreales</taxon>
        <taxon>Nectriaceae</taxon>
        <taxon>Fusarium</taxon>
    </lineage>
</organism>
<evidence type="ECO:0008006" key="7">
    <source>
        <dbReference type="Google" id="ProtNLM"/>
    </source>
</evidence>
<feature type="region of interest" description="Disordered" evidence="2">
    <location>
        <begin position="69"/>
        <end position="196"/>
    </location>
</feature>
<protein>
    <recommendedName>
        <fullName evidence="7">Allergen Asp f 7</fullName>
    </recommendedName>
</protein>
<dbReference type="InterPro" id="IPR051477">
    <property type="entry name" value="Expansin_CellWall"/>
</dbReference>
<name>A0A2T4GII0_FUSCU</name>
<dbReference type="InterPro" id="IPR036908">
    <property type="entry name" value="RlpA-like_sf"/>
</dbReference>
<sequence length="296" mass="31485">MKSFTLASAFLAAAAVAQPHGSPHGVHHRRHHQNDKRDVVTEVEWVTEVEYVTKMVDATTTVWVRPEAATSAPAVEETPEAEPTTAAPKKEKKPAPPAPTTTMVTSVYTPPPPPETTTEAEVAPEPTSEAPAPAETTQAPAPKPIIKAPVVKAPKKEPEPEPTVEAEPEIESPVVKAPIQQEKVAKPASGGSSAAKSGEFTYYDIGQGACGQDDSGKDDSINIVALSHLLMGPSSNDNPMCGKTITIKANGKTAQATVADKCMGCAMNDIDVSRKVYMEIWGSLDSGRTEVEWWFN</sequence>
<feature type="chain" id="PRO_5036050590" description="Allergen Asp f 7" evidence="3">
    <location>
        <begin position="18"/>
        <end position="296"/>
    </location>
</feature>
<evidence type="ECO:0000313" key="6">
    <source>
        <dbReference type="Proteomes" id="UP000241587"/>
    </source>
</evidence>
<proteinExistence type="predicted"/>
<dbReference type="PANTHER" id="PTHR31836:SF28">
    <property type="entry name" value="SRCR DOMAIN-CONTAINING PROTEIN-RELATED"/>
    <property type="match status" value="1"/>
</dbReference>
<feature type="compositionally biased region" description="Acidic residues" evidence="2">
    <location>
        <begin position="160"/>
        <end position="170"/>
    </location>
</feature>
<dbReference type="SUPFAM" id="SSF50685">
    <property type="entry name" value="Barwin-like endoglucanases"/>
    <property type="match status" value="1"/>
</dbReference>
<reference evidence="4 6" key="1">
    <citation type="submission" date="2018-02" db="EMBL/GenBank/DDBJ databases">
        <title>Fusarium culmorum secondary metabolites in fungal-bacterial-plant interactions.</title>
        <authorList>
            <person name="Schmidt R."/>
        </authorList>
    </citation>
    <scope>NUCLEOTIDE SEQUENCE [LARGE SCALE GENOMIC DNA]</scope>
    <source>
        <strain evidence="4 6">PV</strain>
    </source>
</reference>
<dbReference type="Proteomes" id="UP000663297">
    <property type="component" value="Chromosome 4"/>
</dbReference>
<dbReference type="AlphaFoldDB" id="A0A2T4GII0"/>
<accession>A0A2T4GII0</accession>
<dbReference type="OrthoDB" id="623670at2759"/>
<feature type="compositionally biased region" description="Low complexity" evidence="2">
    <location>
        <begin position="69"/>
        <end position="87"/>
    </location>
</feature>
<dbReference type="PANTHER" id="PTHR31836">
    <property type="match status" value="1"/>
</dbReference>
<dbReference type="CDD" id="cd22191">
    <property type="entry name" value="DPBB_RlpA_EXP_N-like"/>
    <property type="match status" value="1"/>
</dbReference>
<dbReference type="EMBL" id="CP064750">
    <property type="protein sequence ID" value="QPC68791.1"/>
    <property type="molecule type" value="Genomic_DNA"/>
</dbReference>
<evidence type="ECO:0000256" key="1">
    <source>
        <dbReference type="ARBA" id="ARBA00022729"/>
    </source>
</evidence>
<reference evidence="5" key="2">
    <citation type="submission" date="2020-11" db="EMBL/GenBank/DDBJ databases">
        <title>The chromosome-scale genome resource for two endophytic Fusarium species: F. culmorum and F. pseudograminearum.</title>
        <authorList>
            <person name="Yuan Z."/>
        </authorList>
    </citation>
    <scope>NUCLEOTIDE SEQUENCE</scope>
    <source>
        <strain evidence="5">Class2-1B</strain>
    </source>
</reference>
<gene>
    <name evidence="4" type="ORF">FCULG_00009460</name>
    <name evidence="5" type="ORF">HYE67_011022</name>
</gene>
<dbReference type="OMA" id="WETVTDI"/>